<dbReference type="PANTHER" id="PTHR46832:SF1">
    <property type="entry name" value="5'-METHYLTHIOADENOSINE_S-ADENOSYLHOMOCYSTEINE NUCLEOSIDASE"/>
    <property type="match status" value="1"/>
</dbReference>
<organism evidence="3 4">
    <name type="scientific">Hymenobacter aranciens</name>
    <dbReference type="NCBI Taxonomy" id="3063996"/>
    <lineage>
        <taxon>Bacteria</taxon>
        <taxon>Pseudomonadati</taxon>
        <taxon>Bacteroidota</taxon>
        <taxon>Cytophagia</taxon>
        <taxon>Cytophagales</taxon>
        <taxon>Hymenobacteraceae</taxon>
        <taxon>Hymenobacter</taxon>
    </lineage>
</organism>
<evidence type="ECO:0000313" key="3">
    <source>
        <dbReference type="EMBL" id="MDO7877733.1"/>
    </source>
</evidence>
<accession>A0ABT9BJ85</accession>
<dbReference type="CDD" id="cd09008">
    <property type="entry name" value="MTAN"/>
    <property type="match status" value="1"/>
</dbReference>
<sequence length="368" mass="38985">MKTDLLIITALALEFNAVARLLSDTESVRHVTGAIYKRGTFAAGTRNFSVAVVEAGAGNVNAAQETERALTFFQPEYIFFVGVAGGLKDVAIGDVVISSEVIHYEGGKAGDVYKPRLSTYPANYELTALAKSIAREASWQHRIDDGLGTFKAEVKPIAAGEKVVASERSATYELINQAVSQALAVEMEGFGFLAPIHAHHKKGIVIRGISDLLEDKAAADAGGSQPLAARNAATFLAGMLVELAKTFPQPENAKSLAIETHAVVTAAFVPAATPPLDNAGWRHRVAKVLAELYEAGPTESSGAWKRAGGKVGFLSNSSSVESQWFAALERLAQGGAGDITIESLLKAVREDFSSNPAIKKFCQDISVV</sequence>
<dbReference type="SUPFAM" id="SSF53167">
    <property type="entry name" value="Purine and uridine phosphorylases"/>
    <property type="match status" value="1"/>
</dbReference>
<reference evidence="3" key="1">
    <citation type="submission" date="2023-07" db="EMBL/GenBank/DDBJ databases">
        <authorList>
            <person name="Kim M.K."/>
        </authorList>
    </citation>
    <scope>NUCLEOTIDE SEQUENCE</scope>
    <source>
        <strain evidence="3">ASUV-10-1</strain>
    </source>
</reference>
<dbReference type="Proteomes" id="UP001176429">
    <property type="component" value="Unassembled WGS sequence"/>
</dbReference>
<gene>
    <name evidence="3" type="ORF">Q5H93_23555</name>
</gene>
<feature type="domain" description="Effector-associated" evidence="2">
    <location>
        <begin position="284"/>
        <end position="364"/>
    </location>
</feature>
<dbReference type="Gene3D" id="3.40.50.1580">
    <property type="entry name" value="Nucleoside phosphorylase domain"/>
    <property type="match status" value="1"/>
</dbReference>
<dbReference type="PANTHER" id="PTHR46832">
    <property type="entry name" value="5'-METHYLTHIOADENOSINE/S-ADENOSYLHOMOCYSTEINE NUCLEOSIDASE"/>
    <property type="match status" value="1"/>
</dbReference>
<evidence type="ECO:0000313" key="4">
    <source>
        <dbReference type="Proteomes" id="UP001176429"/>
    </source>
</evidence>
<name>A0ABT9BJ85_9BACT</name>
<feature type="domain" description="Nucleoside phosphorylase" evidence="1">
    <location>
        <begin position="5"/>
        <end position="239"/>
    </location>
</feature>
<evidence type="ECO:0000259" key="1">
    <source>
        <dbReference type="Pfam" id="PF01048"/>
    </source>
</evidence>
<dbReference type="InterPro" id="IPR035994">
    <property type="entry name" value="Nucleoside_phosphorylase_sf"/>
</dbReference>
<dbReference type="InterPro" id="IPR000845">
    <property type="entry name" value="Nucleoside_phosphorylase_d"/>
</dbReference>
<comment type="caution">
    <text evidence="3">The sequence shown here is derived from an EMBL/GenBank/DDBJ whole genome shotgun (WGS) entry which is preliminary data.</text>
</comment>
<keyword evidence="4" id="KW-1185">Reference proteome</keyword>
<evidence type="ECO:0000259" key="2">
    <source>
        <dbReference type="Pfam" id="PF19955"/>
    </source>
</evidence>
<proteinExistence type="predicted"/>
<protein>
    <submittedName>
        <fullName evidence="3">5'-methylthioadenosine/S-adenosylhomocysteine nucleosidase</fullName>
    </submittedName>
</protein>
<dbReference type="RefSeq" id="WP_305009188.1">
    <property type="nucleotide sequence ID" value="NZ_JAUQSY010000025.1"/>
</dbReference>
<dbReference type="EMBL" id="JAUQSY010000025">
    <property type="protein sequence ID" value="MDO7877733.1"/>
    <property type="molecule type" value="Genomic_DNA"/>
</dbReference>
<dbReference type="Pfam" id="PF01048">
    <property type="entry name" value="PNP_UDP_1"/>
    <property type="match status" value="1"/>
</dbReference>
<dbReference type="Pfam" id="PF19955">
    <property type="entry name" value="EAD1"/>
    <property type="match status" value="1"/>
</dbReference>
<dbReference type="InterPro" id="IPR045430">
    <property type="entry name" value="EAD1"/>
</dbReference>